<accession>A0A2T7NX37</accession>
<feature type="domain" description="RING-type" evidence="5">
    <location>
        <begin position="606"/>
        <end position="641"/>
    </location>
</feature>
<keyword evidence="1 3" id="KW-0863">Zinc-finger</keyword>
<dbReference type="SUPFAM" id="SSF57184">
    <property type="entry name" value="Growth factor receptor domain"/>
    <property type="match status" value="1"/>
</dbReference>
<evidence type="ECO:0000256" key="1">
    <source>
        <dbReference type="ARBA" id="ARBA00022771"/>
    </source>
</evidence>
<dbReference type="PANTHER" id="PTHR12981:SF0">
    <property type="entry name" value="ZINC FINGER PROTEIN-LIKE 1"/>
    <property type="match status" value="1"/>
</dbReference>
<proteinExistence type="predicted"/>
<organism evidence="6 7">
    <name type="scientific">Pomacea canaliculata</name>
    <name type="common">Golden apple snail</name>
    <dbReference type="NCBI Taxonomy" id="400727"/>
    <lineage>
        <taxon>Eukaryota</taxon>
        <taxon>Metazoa</taxon>
        <taxon>Spiralia</taxon>
        <taxon>Lophotrochozoa</taxon>
        <taxon>Mollusca</taxon>
        <taxon>Gastropoda</taxon>
        <taxon>Caenogastropoda</taxon>
        <taxon>Architaenioglossa</taxon>
        <taxon>Ampullarioidea</taxon>
        <taxon>Ampullariidae</taxon>
        <taxon>Pomacea</taxon>
    </lineage>
</organism>
<evidence type="ECO:0000313" key="7">
    <source>
        <dbReference type="Proteomes" id="UP000245119"/>
    </source>
</evidence>
<dbReference type="GO" id="GO:0016020">
    <property type="term" value="C:membrane"/>
    <property type="evidence" value="ECO:0007669"/>
    <property type="project" value="UniProtKB-SubCell"/>
</dbReference>
<dbReference type="InterPro" id="IPR009030">
    <property type="entry name" value="Growth_fac_rcpt_cys_sf"/>
</dbReference>
<keyword evidence="1 3" id="KW-0479">Metal-binding</keyword>
<dbReference type="SUPFAM" id="SSF57850">
    <property type="entry name" value="RING/U-box"/>
    <property type="match status" value="1"/>
</dbReference>
<dbReference type="EMBL" id="PZQS01000008">
    <property type="protein sequence ID" value="PVD25712.1"/>
    <property type="molecule type" value="Genomic_DNA"/>
</dbReference>
<reference evidence="6 7" key="1">
    <citation type="submission" date="2018-04" db="EMBL/GenBank/DDBJ databases">
        <title>The genome of golden apple snail Pomacea canaliculata provides insight into stress tolerance and invasive adaptation.</title>
        <authorList>
            <person name="Liu C."/>
            <person name="Liu B."/>
            <person name="Ren Y."/>
            <person name="Zhang Y."/>
            <person name="Wang H."/>
            <person name="Li S."/>
            <person name="Jiang F."/>
            <person name="Yin L."/>
            <person name="Zhang G."/>
            <person name="Qian W."/>
            <person name="Fan W."/>
        </authorList>
    </citation>
    <scope>NUCLEOTIDE SEQUENCE [LARGE SCALE GENOMIC DNA]</scope>
    <source>
        <strain evidence="6">SZHN2017</strain>
        <tissue evidence="6">Muscle</tissue>
    </source>
</reference>
<evidence type="ECO:0000256" key="3">
    <source>
        <dbReference type="PROSITE-ProRule" id="PRU00175"/>
    </source>
</evidence>
<feature type="region of interest" description="Disordered" evidence="4">
    <location>
        <begin position="247"/>
        <end position="268"/>
    </location>
</feature>
<dbReference type="InterPro" id="IPR001841">
    <property type="entry name" value="Znf_RING"/>
</dbReference>
<protein>
    <recommendedName>
        <fullName evidence="5">RING-type domain-containing protein</fullName>
    </recommendedName>
</protein>
<feature type="region of interest" description="Disordered" evidence="4">
    <location>
        <begin position="151"/>
        <end position="234"/>
    </location>
</feature>
<dbReference type="Pfam" id="PF25998">
    <property type="entry name" value="U-box_ZFPL1"/>
    <property type="match status" value="1"/>
</dbReference>
<dbReference type="OrthoDB" id="10251219at2759"/>
<dbReference type="AlphaFoldDB" id="A0A2T7NX37"/>
<dbReference type="InterPro" id="IPR013083">
    <property type="entry name" value="Znf_RING/FYVE/PHD"/>
</dbReference>
<evidence type="ECO:0000256" key="2">
    <source>
        <dbReference type="ARBA" id="ARBA00022833"/>
    </source>
</evidence>
<keyword evidence="2" id="KW-0862">Zinc</keyword>
<dbReference type="Pfam" id="PF13920">
    <property type="entry name" value="zf-C3HC4_3"/>
    <property type="match status" value="1"/>
</dbReference>
<dbReference type="PANTHER" id="PTHR12981">
    <property type="entry name" value="ZINC FINGER PROTEIN-LIKE 1"/>
    <property type="match status" value="1"/>
</dbReference>
<evidence type="ECO:0000313" key="6">
    <source>
        <dbReference type="EMBL" id="PVD25712.1"/>
    </source>
</evidence>
<evidence type="ECO:0000259" key="5">
    <source>
        <dbReference type="PROSITE" id="PS50089"/>
    </source>
</evidence>
<dbReference type="GO" id="GO:0008270">
    <property type="term" value="F:zinc ion binding"/>
    <property type="evidence" value="ECO:0007669"/>
    <property type="project" value="UniProtKB-KW"/>
</dbReference>
<comment type="caution">
    <text evidence="6">The sequence shown here is derived from an EMBL/GenBank/DDBJ whole genome shotgun (WGS) entry which is preliminary data.</text>
</comment>
<feature type="domain" description="RING-type" evidence="5">
    <location>
        <begin position="63"/>
        <end position="114"/>
    </location>
</feature>
<sequence>MMLPRRTATLRILVNKYSHICWDGKYDSTALSSSALRNTTVAIACIVKSYLQWLQDSDYSPLCTLCNRSLSDEECGECVRLACYDVFHWLCLNQHAQCLPANTAPAGYTCPSCNTCIFPPSNLATPVAEALRVLLQQVNWARAGLGLPLIDEPELPPPPAPGQLEKDDFTSSQEPPLGTSTPAKADSSISSTPTSAASTPSNYSRPSAQVPPYSTTPTGPVLQGHHGNTPHSVINVDEGTSVRQFSNPRKLFDSTKDDGLFNQSHDHDEDKYKRRPAFQWLARWFRLSGGYVHHANSELETSSLAYEKHIKEVCNPFYLTFSGSASSNLTDGVSLEISCLLLSKLHVFWGPGVDAIQKVLLKDGLVLLEELNSNYLLRDQCLAHEQYRLDTAGRLKLHLPTPLCVTEEALGYPPRKYYPCVIIMTADVSNEVQDAESVVAAVTIIHLKDKQCPLNSYIIAQYAKMSGPSVYNLQPLYFASVPEDSNDMENKNETEIPIQQNETASSSSADGCLLPATDDAQAKSTHKASISSPAYSCQGLEAHQRRKKHTDNSVQDLDEASSTDCRLLGSYNSRPTMGAAAAGETLDITYLSHVGDPNYSHDFPDCIVCQTQRLTCVLLPCRHACVCRRCFLQLDRCPMCRSHVESYFLIGDEQSSSKSGTRRRIHQAYFPNLNLSITD</sequence>
<dbReference type="SMART" id="SM00184">
    <property type="entry name" value="RING"/>
    <property type="match status" value="2"/>
</dbReference>
<name>A0A2T7NX37_POMCA</name>
<feature type="compositionally biased region" description="Basic and acidic residues" evidence="4">
    <location>
        <begin position="250"/>
        <end position="268"/>
    </location>
</feature>
<evidence type="ECO:0000256" key="4">
    <source>
        <dbReference type="SAM" id="MobiDB-lite"/>
    </source>
</evidence>
<gene>
    <name evidence="6" type="ORF">C0Q70_13372</name>
</gene>
<dbReference type="CDD" id="cd16487">
    <property type="entry name" value="mRING-H2-C3DHC3_ZFPL1"/>
    <property type="match status" value="1"/>
</dbReference>
<dbReference type="InterPro" id="IPR039043">
    <property type="entry name" value="ZFPL1"/>
</dbReference>
<dbReference type="GO" id="GO:0005794">
    <property type="term" value="C:Golgi apparatus"/>
    <property type="evidence" value="ECO:0007669"/>
    <property type="project" value="TreeGrafter"/>
</dbReference>
<dbReference type="InterPro" id="IPR058730">
    <property type="entry name" value="U-box_ZFPL1-like"/>
</dbReference>
<dbReference type="STRING" id="400727.A0A2T7NX37"/>
<feature type="compositionally biased region" description="Polar residues" evidence="4">
    <location>
        <begin position="170"/>
        <end position="182"/>
    </location>
</feature>
<keyword evidence="7" id="KW-1185">Reference proteome</keyword>
<feature type="compositionally biased region" description="Polar residues" evidence="4">
    <location>
        <begin position="202"/>
        <end position="218"/>
    </location>
</feature>
<dbReference type="Gene3D" id="3.30.40.10">
    <property type="entry name" value="Zinc/RING finger domain, C3HC4 (zinc finger)"/>
    <property type="match status" value="1"/>
</dbReference>
<dbReference type="CDD" id="cd16787">
    <property type="entry name" value="mRING-HC-C3HC5_CGRF1"/>
    <property type="match status" value="1"/>
</dbReference>
<dbReference type="PROSITE" id="PS50089">
    <property type="entry name" value="ZF_RING_2"/>
    <property type="match status" value="2"/>
</dbReference>
<dbReference type="Proteomes" id="UP000245119">
    <property type="component" value="Linkage Group LG8"/>
</dbReference>
<feature type="compositionally biased region" description="Low complexity" evidence="4">
    <location>
        <begin position="187"/>
        <end position="201"/>
    </location>
</feature>